<evidence type="ECO:0000256" key="1">
    <source>
        <dbReference type="ARBA" id="ARBA00023125"/>
    </source>
</evidence>
<dbReference type="PROSITE" id="PS50977">
    <property type="entry name" value="HTH_TETR_2"/>
    <property type="match status" value="1"/>
</dbReference>
<dbReference type="RefSeq" id="WP_262400781.1">
    <property type="nucleotide sequence ID" value="NZ_JACRTB010000028.1"/>
</dbReference>
<feature type="DNA-binding region" description="H-T-H motif" evidence="2">
    <location>
        <begin position="32"/>
        <end position="51"/>
    </location>
</feature>
<keyword evidence="5" id="KW-1185">Reference proteome</keyword>
<organism evidence="4 5">
    <name type="scientific">Yanshouia hominis</name>
    <dbReference type="NCBI Taxonomy" id="2763673"/>
    <lineage>
        <taxon>Bacteria</taxon>
        <taxon>Bacillati</taxon>
        <taxon>Bacillota</taxon>
        <taxon>Clostridia</taxon>
        <taxon>Eubacteriales</taxon>
        <taxon>Oscillospiraceae</taxon>
        <taxon>Yanshouia</taxon>
    </lineage>
</organism>
<protein>
    <submittedName>
        <fullName evidence="4">TetR/AcrR family transcriptional regulator</fullName>
    </submittedName>
</protein>
<feature type="domain" description="HTH tetR-type" evidence="3">
    <location>
        <begin position="9"/>
        <end position="69"/>
    </location>
</feature>
<dbReference type="SUPFAM" id="SSF46689">
    <property type="entry name" value="Homeodomain-like"/>
    <property type="match status" value="1"/>
</dbReference>
<accession>A0ABR7NLT6</accession>
<evidence type="ECO:0000256" key="2">
    <source>
        <dbReference type="PROSITE-ProRule" id="PRU00335"/>
    </source>
</evidence>
<dbReference type="InterPro" id="IPR050624">
    <property type="entry name" value="HTH-type_Tx_Regulator"/>
</dbReference>
<evidence type="ECO:0000313" key="5">
    <source>
        <dbReference type="Proteomes" id="UP000658131"/>
    </source>
</evidence>
<dbReference type="PANTHER" id="PTHR43479:SF11">
    <property type="entry name" value="ACREF_ENVCD OPERON REPRESSOR-RELATED"/>
    <property type="match status" value="1"/>
</dbReference>
<dbReference type="InterPro" id="IPR009057">
    <property type="entry name" value="Homeodomain-like_sf"/>
</dbReference>
<comment type="caution">
    <text evidence="4">The sequence shown here is derived from an EMBL/GenBank/DDBJ whole genome shotgun (WGS) entry which is preliminary data.</text>
</comment>
<gene>
    <name evidence="4" type="ORF">H8717_13270</name>
</gene>
<proteinExistence type="predicted"/>
<keyword evidence="1 2" id="KW-0238">DNA-binding</keyword>
<evidence type="ECO:0000313" key="4">
    <source>
        <dbReference type="EMBL" id="MBC8577373.1"/>
    </source>
</evidence>
<evidence type="ECO:0000259" key="3">
    <source>
        <dbReference type="PROSITE" id="PS50977"/>
    </source>
</evidence>
<dbReference type="InterPro" id="IPR001647">
    <property type="entry name" value="HTH_TetR"/>
</dbReference>
<dbReference type="Proteomes" id="UP000658131">
    <property type="component" value="Unassembled WGS sequence"/>
</dbReference>
<dbReference type="Gene3D" id="1.10.357.10">
    <property type="entry name" value="Tetracycline Repressor, domain 2"/>
    <property type="match status" value="1"/>
</dbReference>
<dbReference type="EMBL" id="JACRTB010000028">
    <property type="protein sequence ID" value="MBC8577373.1"/>
    <property type="molecule type" value="Genomic_DNA"/>
</dbReference>
<reference evidence="4 5" key="1">
    <citation type="submission" date="2020-08" db="EMBL/GenBank/DDBJ databases">
        <title>Genome public.</title>
        <authorList>
            <person name="Liu C."/>
            <person name="Sun Q."/>
        </authorList>
    </citation>
    <scope>NUCLEOTIDE SEQUENCE [LARGE SCALE GENOMIC DNA]</scope>
    <source>
        <strain evidence="4 5">BX1</strain>
    </source>
</reference>
<sequence length="199" mass="23980">MGKRLEQTIQTRENLKTAFWDIYEQKPLDQITVREVTDLAGYNRGTFYVYFKDVYDVLEQTEQEIMEIFEKDENFGFDPQDREHFCETIRFYIGFIENHYRYLMLLAGERGDPKFMRKLQTLVEQKASKLMRPYSNLDESRFYYAVSALITAEASTLMRWFLRGKDLPFDELTDLLYDLLFEGPLDLLTQGTRWEKWYL</sequence>
<name>A0ABR7NLT6_9FIRM</name>
<dbReference type="PANTHER" id="PTHR43479">
    <property type="entry name" value="ACREF/ENVCD OPERON REPRESSOR-RELATED"/>
    <property type="match status" value="1"/>
</dbReference>